<reference evidence="1 2" key="1">
    <citation type="submission" date="2019-10" db="EMBL/GenBank/DDBJ databases">
        <authorList>
            <person name="Karimi E."/>
        </authorList>
    </citation>
    <scope>NUCLEOTIDE SEQUENCE [LARGE SCALE GENOMIC DNA]</scope>
    <source>
        <strain evidence="1">Bacillus sp. 71</strain>
    </source>
</reference>
<dbReference type="EMBL" id="CABWMC010000032">
    <property type="protein sequence ID" value="VXC80949.1"/>
    <property type="molecule type" value="Genomic_DNA"/>
</dbReference>
<dbReference type="RefSeq" id="WP_002032886.1">
    <property type="nucleotide sequence ID" value="NZ_CP036017.1"/>
</dbReference>
<organism evidence="1 2">
    <name type="scientific">Bacillus mycoides</name>
    <dbReference type="NCBI Taxonomy" id="1405"/>
    <lineage>
        <taxon>Bacteria</taxon>
        <taxon>Bacillati</taxon>
        <taxon>Bacillota</taxon>
        <taxon>Bacilli</taxon>
        <taxon>Bacillales</taxon>
        <taxon>Bacillaceae</taxon>
        <taxon>Bacillus</taxon>
        <taxon>Bacillus cereus group</taxon>
    </lineage>
</organism>
<name>A0A654BMF1_BACMY</name>
<evidence type="ECO:0000313" key="1">
    <source>
        <dbReference type="EMBL" id="VXC80949.1"/>
    </source>
</evidence>
<protein>
    <submittedName>
        <fullName evidence="1">Uncharacterized protein</fullName>
    </submittedName>
</protein>
<gene>
    <name evidence="1" type="ORF">BACI71_70532</name>
</gene>
<accession>A0A654BMF1</accession>
<dbReference type="Proteomes" id="UP000437562">
    <property type="component" value="Unassembled WGS sequence"/>
</dbReference>
<proteinExistence type="predicted"/>
<dbReference type="KEGG" id="bww:bwei_2018"/>
<dbReference type="AlphaFoldDB" id="A0A654BMF1"/>
<evidence type="ECO:0000313" key="2">
    <source>
        <dbReference type="Proteomes" id="UP000437562"/>
    </source>
</evidence>
<sequence>MVDNKLTVIYVAMKEFKWHELQFVGQFMSSQQRERYNIILK</sequence>